<feature type="compositionally biased region" description="Low complexity" evidence="1">
    <location>
        <begin position="151"/>
        <end position="162"/>
    </location>
</feature>
<evidence type="ECO:0000313" key="2">
    <source>
        <dbReference type="EMBL" id="EYU35911.1"/>
    </source>
</evidence>
<keyword evidence="3" id="KW-1185">Reference proteome</keyword>
<proteinExistence type="predicted"/>
<evidence type="ECO:0000256" key="1">
    <source>
        <dbReference type="SAM" id="MobiDB-lite"/>
    </source>
</evidence>
<feature type="region of interest" description="Disordered" evidence="1">
    <location>
        <begin position="51"/>
        <end position="171"/>
    </location>
</feature>
<protein>
    <submittedName>
        <fullName evidence="2">Uncharacterized protein</fullName>
    </submittedName>
</protein>
<dbReference type="eggNOG" id="ENOG502QWD3">
    <property type="taxonomic scope" value="Eukaryota"/>
</dbReference>
<gene>
    <name evidence="2" type="ORF">MIMGU_mgv1a010404mg</name>
</gene>
<dbReference type="PANTHER" id="PTHR36764">
    <property type="entry name" value="TRNA (ILE)-LYSIDINE SYNTHASE"/>
    <property type="match status" value="1"/>
</dbReference>
<dbReference type="STRING" id="4155.A0A022R6P3"/>
<feature type="region of interest" description="Disordered" evidence="1">
    <location>
        <begin position="200"/>
        <end position="313"/>
    </location>
</feature>
<feature type="compositionally biased region" description="Polar residues" evidence="1">
    <location>
        <begin position="218"/>
        <end position="231"/>
    </location>
</feature>
<evidence type="ECO:0000313" key="3">
    <source>
        <dbReference type="Proteomes" id="UP000030748"/>
    </source>
</evidence>
<reference evidence="2 3" key="1">
    <citation type="journal article" date="2013" name="Proc. Natl. Acad. Sci. U.S.A.">
        <title>Fine-scale variation in meiotic recombination in Mimulus inferred from population shotgun sequencing.</title>
        <authorList>
            <person name="Hellsten U."/>
            <person name="Wright K.M."/>
            <person name="Jenkins J."/>
            <person name="Shu S."/>
            <person name="Yuan Y."/>
            <person name="Wessler S.R."/>
            <person name="Schmutz J."/>
            <person name="Willis J.H."/>
            <person name="Rokhsar D.S."/>
        </authorList>
    </citation>
    <scope>NUCLEOTIDE SEQUENCE [LARGE SCALE GENOMIC DNA]</scope>
    <source>
        <strain evidence="3">cv. DUN x IM62</strain>
    </source>
</reference>
<dbReference type="AlphaFoldDB" id="A0A022R6P3"/>
<dbReference type="PANTHER" id="PTHR36764:SF1">
    <property type="entry name" value="TRNA (ILE)-LYSIDINE SYNTHASE"/>
    <property type="match status" value="1"/>
</dbReference>
<feature type="compositionally biased region" description="Low complexity" evidence="1">
    <location>
        <begin position="283"/>
        <end position="301"/>
    </location>
</feature>
<sequence>MVAISLYKGNLHKVPDVPRSWPCPSPTISPKDFKNLLRRRARALSRLHSSDDDVAAISNPNPAPAPNSIPEPANSAPILPDNAVSDSDGGVIADNPCSEAELLPAGDLKDGEGEKEEEEVREEGKMADEGKDSVRKMMDRTDAMVEVENPVVQKSNEENSSSEVEKRKKEVQEKLETLNDKKHGLVQVLKQILKAEEQLKRQNSTQGISGRPPLPLQVDTTNDSGSMTRINTPRVGSDGNPSGETEGGGEADDVPHSYRTTLGVVGSPSRFAPAGQGHSVTVSGASFIGSSPSPAASGGTSVFRDSRLPSPWN</sequence>
<accession>A0A022R6P3</accession>
<feature type="compositionally biased region" description="Basic and acidic residues" evidence="1">
    <location>
        <begin position="122"/>
        <end position="143"/>
    </location>
</feature>
<dbReference type="EMBL" id="KI630593">
    <property type="protein sequence ID" value="EYU35911.1"/>
    <property type="molecule type" value="Genomic_DNA"/>
</dbReference>
<dbReference type="Proteomes" id="UP000030748">
    <property type="component" value="Unassembled WGS sequence"/>
</dbReference>
<name>A0A022R6P3_ERYGU</name>
<organism evidence="2 3">
    <name type="scientific">Erythranthe guttata</name>
    <name type="common">Yellow monkey flower</name>
    <name type="synonym">Mimulus guttatus</name>
    <dbReference type="NCBI Taxonomy" id="4155"/>
    <lineage>
        <taxon>Eukaryota</taxon>
        <taxon>Viridiplantae</taxon>
        <taxon>Streptophyta</taxon>
        <taxon>Embryophyta</taxon>
        <taxon>Tracheophyta</taxon>
        <taxon>Spermatophyta</taxon>
        <taxon>Magnoliopsida</taxon>
        <taxon>eudicotyledons</taxon>
        <taxon>Gunneridae</taxon>
        <taxon>Pentapetalae</taxon>
        <taxon>asterids</taxon>
        <taxon>lamiids</taxon>
        <taxon>Lamiales</taxon>
        <taxon>Phrymaceae</taxon>
        <taxon>Erythranthe</taxon>
    </lineage>
</organism>